<keyword evidence="2" id="KW-0547">Nucleotide-binding</keyword>
<proteinExistence type="inferred from homology"/>
<gene>
    <name evidence="5" type="ORF">COU35_02490</name>
</gene>
<reference evidence="6" key="1">
    <citation type="submission" date="2017-09" db="EMBL/GenBank/DDBJ databases">
        <title>Depth-based differentiation of microbial function through sediment-hosted aquifers and enrichment of novel symbionts in the deep terrestrial subsurface.</title>
        <authorList>
            <person name="Probst A.J."/>
            <person name="Ladd B."/>
            <person name="Jarett J.K."/>
            <person name="Geller-Mcgrath D.E."/>
            <person name="Sieber C.M.K."/>
            <person name="Emerson J.B."/>
            <person name="Anantharaman K."/>
            <person name="Thomas B.C."/>
            <person name="Malmstrom R."/>
            <person name="Stieglmeier M."/>
            <person name="Klingl A."/>
            <person name="Woyke T."/>
            <person name="Ryan C.M."/>
            <person name="Banfield J.F."/>
        </authorList>
    </citation>
    <scope>NUCLEOTIDE SEQUENCE [LARGE SCALE GENOMIC DNA]</scope>
</reference>
<protein>
    <recommendedName>
        <fullName evidence="4">PEP-utilising enzyme mobile domain-containing protein</fullName>
    </recommendedName>
</protein>
<sequence length="441" mass="50087">MNTLVYKDDKKTEYWVDREQHEAYVAGLFQKLEDNTFLNNFHVNAQAVMESILEKMTGAFSDVQFGSLTNEELLNLYEDIVHPNVEQFYVRMWTVFNIGAPLAEVVDNELTQVINDVDQRRDALLQLSSPLEPNDVTQERIDLLTVAVDWDSLDDTQKRQRIVAHTDKYKHIPLFDFDHAPYSVQHFLDEMEQIDDPQTELDKIKAGFAQSKQHYRTFIDQTNLNERLEALLAFLKENVCLRDYRDMIRQKLNLQLRTFYTEVGKRIGLSVEQIALLTNAEIASCLQIGKAFDAEEIKMREEAYLLIQKEDEYHIFSGEQATEKAKQEISAVQTGSHDVKGKTGSKGTATGQVKIIFTNKDLGKVEKGDVLVTAMTRQDFVPYLRKVSAIVTDEGSVTCHAAIISRELGIPCIVATGNGTTALKDGDTVEVDANRGIVRKL</sequence>
<accession>A0A2H0TQP3</accession>
<evidence type="ECO:0000256" key="1">
    <source>
        <dbReference type="ARBA" id="ARBA00007837"/>
    </source>
</evidence>
<dbReference type="Gene3D" id="3.50.30.10">
    <property type="entry name" value="Phosphohistidine domain"/>
    <property type="match status" value="1"/>
</dbReference>
<organism evidence="5 6">
    <name type="scientific">Candidatus Magasanikbacteria bacterium CG10_big_fil_rev_8_21_14_0_10_47_10</name>
    <dbReference type="NCBI Taxonomy" id="1974652"/>
    <lineage>
        <taxon>Bacteria</taxon>
        <taxon>Candidatus Magasanikiibacteriota</taxon>
    </lineage>
</organism>
<dbReference type="PANTHER" id="PTHR43030:SF1">
    <property type="entry name" value="PHOSPHOENOLPYRUVATE SYNTHASE"/>
    <property type="match status" value="1"/>
</dbReference>
<dbReference type="InterPro" id="IPR006319">
    <property type="entry name" value="PEP_synth"/>
</dbReference>
<evidence type="ECO:0000256" key="2">
    <source>
        <dbReference type="ARBA" id="ARBA00022741"/>
    </source>
</evidence>
<feature type="domain" description="PEP-utilising enzyme mobile" evidence="4">
    <location>
        <begin position="366"/>
        <end position="436"/>
    </location>
</feature>
<comment type="similarity">
    <text evidence="1">Belongs to the PEP-utilizing enzyme family.</text>
</comment>
<dbReference type="InterPro" id="IPR008279">
    <property type="entry name" value="PEP-util_enz_mobile_dom"/>
</dbReference>
<comment type="caution">
    <text evidence="5">The sequence shown here is derived from an EMBL/GenBank/DDBJ whole genome shotgun (WGS) entry which is preliminary data.</text>
</comment>
<dbReference type="EMBL" id="PFCB01000021">
    <property type="protein sequence ID" value="PIR74462.1"/>
    <property type="molecule type" value="Genomic_DNA"/>
</dbReference>
<dbReference type="GO" id="GO:0005524">
    <property type="term" value="F:ATP binding"/>
    <property type="evidence" value="ECO:0007669"/>
    <property type="project" value="UniProtKB-KW"/>
</dbReference>
<evidence type="ECO:0000256" key="3">
    <source>
        <dbReference type="ARBA" id="ARBA00022840"/>
    </source>
</evidence>
<dbReference type="PANTHER" id="PTHR43030">
    <property type="entry name" value="PHOSPHOENOLPYRUVATE SYNTHASE"/>
    <property type="match status" value="1"/>
</dbReference>
<name>A0A2H0TQP3_9BACT</name>
<evidence type="ECO:0000313" key="6">
    <source>
        <dbReference type="Proteomes" id="UP000230154"/>
    </source>
</evidence>
<keyword evidence="3" id="KW-0067">ATP-binding</keyword>
<dbReference type="GO" id="GO:0008986">
    <property type="term" value="F:pyruvate, water dikinase activity"/>
    <property type="evidence" value="ECO:0007669"/>
    <property type="project" value="InterPro"/>
</dbReference>
<dbReference type="InterPro" id="IPR036637">
    <property type="entry name" value="Phosphohistidine_dom_sf"/>
</dbReference>
<evidence type="ECO:0000259" key="4">
    <source>
        <dbReference type="Pfam" id="PF00391"/>
    </source>
</evidence>
<dbReference type="AlphaFoldDB" id="A0A2H0TQP3"/>
<evidence type="ECO:0000313" key="5">
    <source>
        <dbReference type="EMBL" id="PIR74462.1"/>
    </source>
</evidence>
<dbReference type="SUPFAM" id="SSF52009">
    <property type="entry name" value="Phosphohistidine domain"/>
    <property type="match status" value="1"/>
</dbReference>
<dbReference type="Proteomes" id="UP000230154">
    <property type="component" value="Unassembled WGS sequence"/>
</dbReference>
<dbReference type="Pfam" id="PF00391">
    <property type="entry name" value="PEP-utilizers"/>
    <property type="match status" value="1"/>
</dbReference>